<keyword evidence="3" id="KW-1185">Reference proteome</keyword>
<dbReference type="PROSITE" id="PS52002">
    <property type="entry name" value="SM"/>
    <property type="match status" value="1"/>
</dbReference>
<dbReference type="GeneID" id="19899160"/>
<dbReference type="InterPro" id="IPR010920">
    <property type="entry name" value="LSM_dom_sf"/>
</dbReference>
<dbReference type="SUPFAM" id="SSF50182">
    <property type="entry name" value="Sm-like ribonucleoproteins"/>
    <property type="match status" value="1"/>
</dbReference>
<sequence length="104" mass="11621">MSNERAVGYLTQLIGKTLRITVTDNRMFEGQMKCTDRDRNVILALTHEYRPPSEEAIKKAIAESGSSSVTLPHSSRFMGLVVVPGEHITKIELEDRSLNQPPVL</sequence>
<dbReference type="InterPro" id="IPR047575">
    <property type="entry name" value="Sm"/>
</dbReference>
<dbReference type="RefSeq" id="XP_007777942.1">
    <property type="nucleotide sequence ID" value="XM_007779752.1"/>
</dbReference>
<evidence type="ECO:0000313" key="3">
    <source>
        <dbReference type="Proteomes" id="UP000016924"/>
    </source>
</evidence>
<evidence type="ECO:0000259" key="1">
    <source>
        <dbReference type="PROSITE" id="PS52002"/>
    </source>
</evidence>
<evidence type="ECO:0000313" key="2">
    <source>
        <dbReference type="EMBL" id="EON62625.1"/>
    </source>
</evidence>
<organism evidence="2 3">
    <name type="scientific">Coniosporium apollinis (strain CBS 100218)</name>
    <name type="common">Rock-inhabiting black yeast</name>
    <dbReference type="NCBI Taxonomy" id="1168221"/>
    <lineage>
        <taxon>Eukaryota</taxon>
        <taxon>Fungi</taxon>
        <taxon>Dikarya</taxon>
        <taxon>Ascomycota</taxon>
        <taxon>Pezizomycotina</taxon>
        <taxon>Dothideomycetes</taxon>
        <taxon>Dothideomycetes incertae sedis</taxon>
        <taxon>Coniosporium</taxon>
    </lineage>
</organism>
<dbReference type="STRING" id="1168221.R7YL60"/>
<proteinExistence type="predicted"/>
<dbReference type="HOGENOM" id="CLU_076902_4_0_1"/>
<dbReference type="GO" id="GO:0003723">
    <property type="term" value="F:RNA binding"/>
    <property type="evidence" value="ECO:0007669"/>
    <property type="project" value="InterPro"/>
</dbReference>
<dbReference type="eggNOG" id="KOG3168">
    <property type="taxonomic scope" value="Eukaryota"/>
</dbReference>
<dbReference type="OrthoDB" id="368909at2759"/>
<dbReference type="PANTHER" id="PTHR10701">
    <property type="entry name" value="SMALL NUCLEAR RIBONUCLEOPROTEIN-ASSOCIATED PROTEIN B AND N"/>
    <property type="match status" value="1"/>
</dbReference>
<protein>
    <recommendedName>
        <fullName evidence="1">Sm domain-containing protein</fullName>
    </recommendedName>
</protein>
<dbReference type="Pfam" id="PF01423">
    <property type="entry name" value="LSM"/>
    <property type="match status" value="1"/>
</dbReference>
<dbReference type="InterPro" id="IPR050914">
    <property type="entry name" value="snRNP_SmB/NAA38-like"/>
</dbReference>
<accession>R7YL60</accession>
<dbReference type="PANTHER" id="PTHR10701:SF5">
    <property type="entry name" value="N-ALPHA-ACETYLTRANSFERASE 38, NATC AUXILIARY SUBUNIT"/>
    <property type="match status" value="1"/>
</dbReference>
<dbReference type="OMA" id="THEYRCP"/>
<feature type="domain" description="Sm" evidence="1">
    <location>
        <begin position="5"/>
        <end position="97"/>
    </location>
</feature>
<dbReference type="InterPro" id="IPR001163">
    <property type="entry name" value="Sm_dom_euk/arc"/>
</dbReference>
<dbReference type="Proteomes" id="UP000016924">
    <property type="component" value="Unassembled WGS sequence"/>
</dbReference>
<gene>
    <name evidence="2" type="ORF">W97_01849</name>
</gene>
<reference evidence="3" key="1">
    <citation type="submission" date="2012-06" db="EMBL/GenBank/DDBJ databases">
        <title>The genome sequence of Coniosporium apollinis CBS 100218.</title>
        <authorList>
            <consortium name="The Broad Institute Genome Sequencing Platform"/>
            <person name="Cuomo C."/>
            <person name="Gorbushina A."/>
            <person name="Noack S."/>
            <person name="Walker B."/>
            <person name="Young S.K."/>
            <person name="Zeng Q."/>
            <person name="Gargeya S."/>
            <person name="Fitzgerald M."/>
            <person name="Haas B."/>
            <person name="Abouelleil A."/>
            <person name="Alvarado L."/>
            <person name="Arachchi H.M."/>
            <person name="Berlin A.M."/>
            <person name="Chapman S.B."/>
            <person name="Goldberg J."/>
            <person name="Griggs A."/>
            <person name="Gujja S."/>
            <person name="Hansen M."/>
            <person name="Howarth C."/>
            <person name="Imamovic A."/>
            <person name="Larimer J."/>
            <person name="McCowan C."/>
            <person name="Montmayeur A."/>
            <person name="Murphy C."/>
            <person name="Neiman D."/>
            <person name="Pearson M."/>
            <person name="Priest M."/>
            <person name="Roberts A."/>
            <person name="Saif S."/>
            <person name="Shea T."/>
            <person name="Sisk P."/>
            <person name="Sykes S."/>
            <person name="Wortman J."/>
            <person name="Nusbaum C."/>
            <person name="Birren B."/>
        </authorList>
    </citation>
    <scope>NUCLEOTIDE SEQUENCE [LARGE SCALE GENOMIC DNA]</scope>
    <source>
        <strain evidence="3">CBS 100218</strain>
    </source>
</reference>
<dbReference type="EMBL" id="JH767559">
    <property type="protein sequence ID" value="EON62625.1"/>
    <property type="molecule type" value="Genomic_DNA"/>
</dbReference>
<dbReference type="CDD" id="cd06168">
    <property type="entry name" value="LSMD1"/>
    <property type="match status" value="1"/>
</dbReference>
<dbReference type="SMART" id="SM00651">
    <property type="entry name" value="Sm"/>
    <property type="match status" value="1"/>
</dbReference>
<dbReference type="AlphaFoldDB" id="R7YL60"/>
<name>R7YL60_CONA1</name>
<dbReference type="InterPro" id="IPR034110">
    <property type="entry name" value="LSMD1_Sm"/>
</dbReference>
<dbReference type="GO" id="GO:0031417">
    <property type="term" value="C:NatC complex"/>
    <property type="evidence" value="ECO:0007669"/>
    <property type="project" value="InterPro"/>
</dbReference>
<dbReference type="Gene3D" id="2.30.30.100">
    <property type="match status" value="1"/>
</dbReference>